<dbReference type="Gene3D" id="1.10.357.140">
    <property type="entry name" value="UbiA prenyltransferase"/>
    <property type="match status" value="1"/>
</dbReference>
<keyword evidence="4 5" id="KW-0472">Membrane</keyword>
<feature type="transmembrane region" description="Helical" evidence="5">
    <location>
        <begin position="165"/>
        <end position="183"/>
    </location>
</feature>
<dbReference type="Pfam" id="PF01040">
    <property type="entry name" value="UbiA"/>
    <property type="match status" value="1"/>
</dbReference>
<dbReference type="CDD" id="cd13965">
    <property type="entry name" value="PT_UbiA_3"/>
    <property type="match status" value="1"/>
</dbReference>
<keyword evidence="7" id="KW-1185">Reference proteome</keyword>
<dbReference type="GO" id="GO:0016020">
    <property type="term" value="C:membrane"/>
    <property type="evidence" value="ECO:0007669"/>
    <property type="project" value="UniProtKB-SubCell"/>
</dbReference>
<dbReference type="AlphaFoldDB" id="A0AAD4QKT6"/>
<dbReference type="InterPro" id="IPR000537">
    <property type="entry name" value="UbiA_prenyltransferase"/>
</dbReference>
<evidence type="ECO:0000256" key="5">
    <source>
        <dbReference type="SAM" id="Phobius"/>
    </source>
</evidence>
<comment type="caution">
    <text evidence="6">The sequence shown here is derived from an EMBL/GenBank/DDBJ whole genome shotgun (WGS) entry which is preliminary data.</text>
</comment>
<feature type="transmembrane region" description="Helical" evidence="5">
    <location>
        <begin position="139"/>
        <end position="159"/>
    </location>
</feature>
<dbReference type="Proteomes" id="UP001203297">
    <property type="component" value="Unassembled WGS sequence"/>
</dbReference>
<evidence type="ECO:0000313" key="7">
    <source>
        <dbReference type="Proteomes" id="UP001203297"/>
    </source>
</evidence>
<feature type="transmembrane region" description="Helical" evidence="5">
    <location>
        <begin position="258"/>
        <end position="280"/>
    </location>
</feature>
<dbReference type="InterPro" id="IPR050475">
    <property type="entry name" value="Prenyltransferase_related"/>
</dbReference>
<name>A0AAD4QKT6_9AGAM</name>
<comment type="subcellular location">
    <subcellularLocation>
        <location evidence="1">Membrane</location>
        <topology evidence="1">Multi-pass membrane protein</topology>
    </subcellularLocation>
</comment>
<dbReference type="GO" id="GO:0016765">
    <property type="term" value="F:transferase activity, transferring alkyl or aryl (other than methyl) groups"/>
    <property type="evidence" value="ECO:0007669"/>
    <property type="project" value="InterPro"/>
</dbReference>
<accession>A0AAD4QKT6</accession>
<evidence type="ECO:0000313" key="6">
    <source>
        <dbReference type="EMBL" id="KAI0295102.1"/>
    </source>
</evidence>
<feature type="transmembrane region" description="Helical" evidence="5">
    <location>
        <begin position="109"/>
        <end position="127"/>
    </location>
</feature>
<evidence type="ECO:0000256" key="3">
    <source>
        <dbReference type="ARBA" id="ARBA00022989"/>
    </source>
</evidence>
<evidence type="ECO:0000256" key="1">
    <source>
        <dbReference type="ARBA" id="ARBA00004141"/>
    </source>
</evidence>
<keyword evidence="3 5" id="KW-1133">Transmembrane helix</keyword>
<sequence length="283" mass="31828">MGHNFLDIIILYLFTLSDLKTIVLPVYTIFAYLTAPHTTVERMLYALLWTWLHLLQFCVSNQSLDPEEDASNKPWRPIPSGLMSVVGARALRWVLLPSCFFLSVYLEAYWQGISLALAFLAHNEFGLHSHMIMRNVCNAWGYASFNAGASVIAAGHSTMTTRTTISFAINALVILSTIHAQDFRDEVGDKLMGRRTIPIVWPEASRIGILVMLAAWSIGLSWVYGLASIFSVPFCAWAFFVGLRFFRKRTAEADKLSYRYYNIWLAAAQIVHVPVIATALSVL</sequence>
<dbReference type="PANTHER" id="PTHR42723:SF1">
    <property type="entry name" value="CHLOROPHYLL SYNTHASE, CHLOROPLASTIC"/>
    <property type="match status" value="1"/>
</dbReference>
<reference evidence="6" key="1">
    <citation type="journal article" date="2022" name="New Phytol.">
        <title>Evolutionary transition to the ectomycorrhizal habit in the genomes of a hyperdiverse lineage of mushroom-forming fungi.</title>
        <authorList>
            <person name="Looney B."/>
            <person name="Miyauchi S."/>
            <person name="Morin E."/>
            <person name="Drula E."/>
            <person name="Courty P.E."/>
            <person name="Kohler A."/>
            <person name="Kuo A."/>
            <person name="LaButti K."/>
            <person name="Pangilinan J."/>
            <person name="Lipzen A."/>
            <person name="Riley R."/>
            <person name="Andreopoulos W."/>
            <person name="He G."/>
            <person name="Johnson J."/>
            <person name="Nolan M."/>
            <person name="Tritt A."/>
            <person name="Barry K.W."/>
            <person name="Grigoriev I.V."/>
            <person name="Nagy L.G."/>
            <person name="Hibbett D."/>
            <person name="Henrissat B."/>
            <person name="Matheny P.B."/>
            <person name="Labbe J."/>
            <person name="Martin F.M."/>
        </authorList>
    </citation>
    <scope>NUCLEOTIDE SEQUENCE</scope>
    <source>
        <strain evidence="6">BPL690</strain>
    </source>
</reference>
<feature type="transmembrane region" description="Helical" evidence="5">
    <location>
        <begin position="9"/>
        <end position="30"/>
    </location>
</feature>
<protein>
    <submittedName>
        <fullName evidence="6">UbiA prenyltransferase family</fullName>
    </submittedName>
</protein>
<gene>
    <name evidence="6" type="ORF">B0F90DRAFT_1811530</name>
</gene>
<dbReference type="EMBL" id="WTXG01000062">
    <property type="protein sequence ID" value="KAI0295102.1"/>
    <property type="molecule type" value="Genomic_DNA"/>
</dbReference>
<organism evidence="6 7">
    <name type="scientific">Multifurca ochricompacta</name>
    <dbReference type="NCBI Taxonomy" id="376703"/>
    <lineage>
        <taxon>Eukaryota</taxon>
        <taxon>Fungi</taxon>
        <taxon>Dikarya</taxon>
        <taxon>Basidiomycota</taxon>
        <taxon>Agaricomycotina</taxon>
        <taxon>Agaricomycetes</taxon>
        <taxon>Russulales</taxon>
        <taxon>Russulaceae</taxon>
        <taxon>Multifurca</taxon>
    </lineage>
</organism>
<keyword evidence="2 5" id="KW-0812">Transmembrane</keyword>
<evidence type="ECO:0000256" key="2">
    <source>
        <dbReference type="ARBA" id="ARBA00022692"/>
    </source>
</evidence>
<dbReference type="InterPro" id="IPR044878">
    <property type="entry name" value="UbiA_sf"/>
</dbReference>
<proteinExistence type="predicted"/>
<evidence type="ECO:0000256" key="4">
    <source>
        <dbReference type="ARBA" id="ARBA00023136"/>
    </source>
</evidence>
<dbReference type="PANTHER" id="PTHR42723">
    <property type="entry name" value="CHLOROPHYLL SYNTHASE"/>
    <property type="match status" value="1"/>
</dbReference>
<feature type="transmembrane region" description="Helical" evidence="5">
    <location>
        <begin position="229"/>
        <end position="246"/>
    </location>
</feature>